<sequence>MYRDASNYKAHGQIHLEGALSDAQATELKKLLHEELYCVPEQLGLEHLGVLEWGGLPYDDDHGWHELYLDERESVTVGRLAADAARMGGSSQYGGTVTEFMDRVRGAAAAGWKES</sequence>
<dbReference type="EMBL" id="MLIQ01000042">
    <property type="protein sequence ID" value="OHU47423.1"/>
    <property type="molecule type" value="Genomic_DNA"/>
</dbReference>
<evidence type="ECO:0000313" key="2">
    <source>
        <dbReference type="Proteomes" id="UP000180043"/>
    </source>
</evidence>
<evidence type="ECO:0000313" key="1">
    <source>
        <dbReference type="EMBL" id="OHU47423.1"/>
    </source>
</evidence>
<comment type="caution">
    <text evidence="1">The sequence shown here is derived from an EMBL/GenBank/DDBJ whole genome shotgun (WGS) entry which is preliminary data.</text>
</comment>
<gene>
    <name evidence="1" type="ORF">BKG82_27850</name>
</gene>
<dbReference type="Proteomes" id="UP000180043">
    <property type="component" value="Unassembled WGS sequence"/>
</dbReference>
<proteinExistence type="predicted"/>
<accession>A0A1S1LCN7</accession>
<dbReference type="AlphaFoldDB" id="A0A1S1LCN7"/>
<organism evidence="1 2">
    <name type="scientific">Mycobacteroides chelonae</name>
    <name type="common">Mycobacterium chelonae</name>
    <dbReference type="NCBI Taxonomy" id="1774"/>
    <lineage>
        <taxon>Bacteria</taxon>
        <taxon>Bacillati</taxon>
        <taxon>Actinomycetota</taxon>
        <taxon>Actinomycetes</taxon>
        <taxon>Mycobacteriales</taxon>
        <taxon>Mycobacteriaceae</taxon>
        <taxon>Mycobacteroides</taxon>
    </lineage>
</organism>
<name>A0A1S1LCN7_MYCCH</name>
<protein>
    <submittedName>
        <fullName evidence="1">Uncharacterized protein</fullName>
    </submittedName>
</protein>
<reference evidence="1 2" key="1">
    <citation type="submission" date="2016-10" db="EMBL/GenBank/DDBJ databases">
        <title>Evaluation of Human, Veterinary and Environmental Mycobacterium chelonae Isolates by Core Genome Phylogenomic Analysis, Targeted Gene Comparison, and Anti-microbial Susceptibility Patterns: A Tale of Mistaken Identities.</title>
        <authorList>
            <person name="Fogelson S.B."/>
            <person name="Camus A.C."/>
            <person name="Lorenz W."/>
            <person name="Vasireddy R."/>
            <person name="Vasireddy S."/>
            <person name="Smith T."/>
            <person name="Brown-Elliott B.A."/>
            <person name="Wallace R.J.Jr."/>
            <person name="Hasan N.A."/>
            <person name="Reischl U."/>
            <person name="Sanchez S."/>
        </authorList>
    </citation>
    <scope>NUCLEOTIDE SEQUENCE [LARGE SCALE GENOMIC DNA]</scope>
    <source>
        <strain evidence="1 2">15515</strain>
    </source>
</reference>